<accession>A0AAW2ZNN0</accession>
<organism evidence="1 2">
    <name type="scientific">Acrasis kona</name>
    <dbReference type="NCBI Taxonomy" id="1008807"/>
    <lineage>
        <taxon>Eukaryota</taxon>
        <taxon>Discoba</taxon>
        <taxon>Heterolobosea</taxon>
        <taxon>Tetramitia</taxon>
        <taxon>Eutetramitia</taxon>
        <taxon>Acrasidae</taxon>
        <taxon>Acrasis</taxon>
    </lineage>
</organism>
<evidence type="ECO:0000313" key="2">
    <source>
        <dbReference type="Proteomes" id="UP001431209"/>
    </source>
</evidence>
<dbReference type="EMBL" id="JAOPGA020001747">
    <property type="protein sequence ID" value="KAL0491038.1"/>
    <property type="molecule type" value="Genomic_DNA"/>
</dbReference>
<proteinExistence type="predicted"/>
<name>A0AAW2ZNN0_9EUKA</name>
<protein>
    <submittedName>
        <fullName evidence="1">Uncharacterized protein</fullName>
    </submittedName>
</protein>
<dbReference type="InterPro" id="IPR036047">
    <property type="entry name" value="F-box-like_dom_sf"/>
</dbReference>
<reference evidence="1 2" key="1">
    <citation type="submission" date="2024-03" db="EMBL/GenBank/DDBJ databases">
        <title>The Acrasis kona genome and developmental transcriptomes reveal deep origins of eukaryotic multicellular pathways.</title>
        <authorList>
            <person name="Sheikh S."/>
            <person name="Fu C.-J."/>
            <person name="Brown M.W."/>
            <person name="Baldauf S.L."/>
        </authorList>
    </citation>
    <scope>NUCLEOTIDE SEQUENCE [LARGE SCALE GENOMIC DNA]</scope>
    <source>
        <strain evidence="1 2">ATCC MYA-3509</strain>
    </source>
</reference>
<dbReference type="AlphaFoldDB" id="A0AAW2ZNN0"/>
<sequence>MKASCVCSSWNDVLKLDHFWEKYCRNTFLLDGEHDREHNAEPNYWKTHFTTRCDIVMSYDVNLAIKLLKQLRARPLTHNIRKIKQKIDRILTNTERCNDLYSNRTLSYNFKGAVGSWNQNVFVTDYSCQEHIGDYDFESELDVDVYWFQSPTQYFSINASLSDKGDNNGEVDGGSVYIAVPQFDFSYKQDFQRDEGEVEDEAHVEVGEAKLEQHEEIFYLIDLAFAVLGEGKYFSISKCKELIMKKLKNKSNKKPKLSLDEFDQRRLFDQTELPASPVFFGQESTGYE</sequence>
<dbReference type="Proteomes" id="UP001431209">
    <property type="component" value="Unassembled WGS sequence"/>
</dbReference>
<dbReference type="SUPFAM" id="SSF81383">
    <property type="entry name" value="F-box domain"/>
    <property type="match status" value="1"/>
</dbReference>
<comment type="caution">
    <text evidence="1">The sequence shown here is derived from an EMBL/GenBank/DDBJ whole genome shotgun (WGS) entry which is preliminary data.</text>
</comment>
<gene>
    <name evidence="1" type="ORF">AKO1_002679</name>
</gene>
<evidence type="ECO:0000313" key="1">
    <source>
        <dbReference type="EMBL" id="KAL0491038.1"/>
    </source>
</evidence>
<keyword evidence="2" id="KW-1185">Reference proteome</keyword>